<keyword evidence="2" id="KW-0812">Transmembrane</keyword>
<evidence type="ECO:0000256" key="2">
    <source>
        <dbReference type="SAM" id="Phobius"/>
    </source>
</evidence>
<dbReference type="Proteomes" id="UP000751190">
    <property type="component" value="Unassembled WGS sequence"/>
</dbReference>
<feature type="compositionally biased region" description="Basic and acidic residues" evidence="1">
    <location>
        <begin position="1"/>
        <end position="14"/>
    </location>
</feature>
<evidence type="ECO:0000256" key="1">
    <source>
        <dbReference type="SAM" id="MobiDB-lite"/>
    </source>
</evidence>
<name>A0A8J5XPG2_DIALT</name>
<feature type="region of interest" description="Disordered" evidence="1">
    <location>
        <begin position="1"/>
        <end position="45"/>
    </location>
</feature>
<dbReference type="Gene3D" id="3.30.40.10">
    <property type="entry name" value="Zinc/RING finger domain, C3HC4 (zinc finger)"/>
    <property type="match status" value="1"/>
</dbReference>
<comment type="caution">
    <text evidence="3">The sequence shown here is derived from an EMBL/GenBank/DDBJ whole genome shotgun (WGS) entry which is preliminary data.</text>
</comment>
<dbReference type="AlphaFoldDB" id="A0A8J5XPG2"/>
<gene>
    <name evidence="3" type="ORF">KFE25_007596</name>
</gene>
<dbReference type="OrthoDB" id="10605385at2759"/>
<proteinExistence type="predicted"/>
<dbReference type="InterPro" id="IPR013083">
    <property type="entry name" value="Znf_RING/FYVE/PHD"/>
</dbReference>
<dbReference type="EMBL" id="JAGTXO010000003">
    <property type="protein sequence ID" value="KAG8469078.1"/>
    <property type="molecule type" value="Genomic_DNA"/>
</dbReference>
<keyword evidence="4" id="KW-1185">Reference proteome</keyword>
<keyword evidence="2" id="KW-0472">Membrane</keyword>
<feature type="compositionally biased region" description="Low complexity" evidence="1">
    <location>
        <begin position="16"/>
        <end position="45"/>
    </location>
</feature>
<evidence type="ECO:0000313" key="3">
    <source>
        <dbReference type="EMBL" id="KAG8469078.1"/>
    </source>
</evidence>
<protein>
    <recommendedName>
        <fullName evidence="5">RING-CH-type domain-containing protein</fullName>
    </recommendedName>
</protein>
<feature type="transmembrane region" description="Helical" evidence="2">
    <location>
        <begin position="190"/>
        <end position="210"/>
    </location>
</feature>
<sequence length="296" mass="32399">MARQREAAESREEAAEGSPAASRAAPPASEGTLAGAPAPVEPADAAADGDIETGAALQGRAEAEARHARVFPPAADDCCYVCMEGVLKDVGMPMRDLCPCSAPIHDLCLEKLVNARKARDKLLAERLTCTVCSRPYTAQFAHAVLPDLLPSRLQRWTLTRTGRRLMQPIVALSLVGLCSLFVWLLVNFSLLLAISVYCSIFVPLFVWARVRLRRADMRRVDDATFFAKAVAFARSEVAHGREISPVDTAQMESKRIVLIMRRTVKPVQRATGTPKWRTTRTLPRVHAHATGVDPHV</sequence>
<evidence type="ECO:0000313" key="4">
    <source>
        <dbReference type="Proteomes" id="UP000751190"/>
    </source>
</evidence>
<evidence type="ECO:0008006" key="5">
    <source>
        <dbReference type="Google" id="ProtNLM"/>
    </source>
</evidence>
<reference evidence="3" key="1">
    <citation type="submission" date="2021-05" db="EMBL/GenBank/DDBJ databases">
        <title>The genome of the haptophyte Pavlova lutheri (Diacronema luteri, Pavlovales) - a model for lipid biosynthesis in eukaryotic algae.</title>
        <authorList>
            <person name="Hulatt C.J."/>
            <person name="Posewitz M.C."/>
        </authorList>
    </citation>
    <scope>NUCLEOTIDE SEQUENCE</scope>
    <source>
        <strain evidence="3">NIVA-4/92</strain>
    </source>
</reference>
<organism evidence="3 4">
    <name type="scientific">Diacronema lutheri</name>
    <name type="common">Unicellular marine alga</name>
    <name type="synonym">Monochrysis lutheri</name>
    <dbReference type="NCBI Taxonomy" id="2081491"/>
    <lineage>
        <taxon>Eukaryota</taxon>
        <taxon>Haptista</taxon>
        <taxon>Haptophyta</taxon>
        <taxon>Pavlovophyceae</taxon>
        <taxon>Pavlovales</taxon>
        <taxon>Pavlovaceae</taxon>
        <taxon>Diacronema</taxon>
    </lineage>
</organism>
<keyword evidence="2" id="KW-1133">Transmembrane helix</keyword>
<feature type="transmembrane region" description="Helical" evidence="2">
    <location>
        <begin position="165"/>
        <end position="184"/>
    </location>
</feature>
<accession>A0A8J5XPG2</accession>